<keyword evidence="3" id="KW-1185">Reference proteome</keyword>
<evidence type="ECO:0000313" key="2">
    <source>
        <dbReference type="EMBL" id="KAF2645913.1"/>
    </source>
</evidence>
<evidence type="ECO:0000313" key="3">
    <source>
        <dbReference type="Proteomes" id="UP000799753"/>
    </source>
</evidence>
<dbReference type="OrthoDB" id="3912456at2759"/>
<gene>
    <name evidence="2" type="ORF">P280DRAFT_465651</name>
</gene>
<feature type="compositionally biased region" description="Low complexity" evidence="1">
    <location>
        <begin position="71"/>
        <end position="85"/>
    </location>
</feature>
<accession>A0A6A6SGV0</accession>
<name>A0A6A6SGV0_9PLEO</name>
<reference evidence="2" key="1">
    <citation type="journal article" date="2020" name="Stud. Mycol.">
        <title>101 Dothideomycetes genomes: a test case for predicting lifestyles and emergence of pathogens.</title>
        <authorList>
            <person name="Haridas S."/>
            <person name="Albert R."/>
            <person name="Binder M."/>
            <person name="Bloem J."/>
            <person name="Labutti K."/>
            <person name="Salamov A."/>
            <person name="Andreopoulos B."/>
            <person name="Baker S."/>
            <person name="Barry K."/>
            <person name="Bills G."/>
            <person name="Bluhm B."/>
            <person name="Cannon C."/>
            <person name="Castanera R."/>
            <person name="Culley D."/>
            <person name="Daum C."/>
            <person name="Ezra D."/>
            <person name="Gonzalez J."/>
            <person name="Henrissat B."/>
            <person name="Kuo A."/>
            <person name="Liang C."/>
            <person name="Lipzen A."/>
            <person name="Lutzoni F."/>
            <person name="Magnuson J."/>
            <person name="Mondo S."/>
            <person name="Nolan M."/>
            <person name="Ohm R."/>
            <person name="Pangilinan J."/>
            <person name="Park H.-J."/>
            <person name="Ramirez L."/>
            <person name="Alfaro M."/>
            <person name="Sun H."/>
            <person name="Tritt A."/>
            <person name="Yoshinaga Y."/>
            <person name="Zwiers L.-H."/>
            <person name="Turgeon B."/>
            <person name="Goodwin S."/>
            <person name="Spatafora J."/>
            <person name="Crous P."/>
            <person name="Grigoriev I."/>
        </authorList>
    </citation>
    <scope>NUCLEOTIDE SEQUENCE</scope>
    <source>
        <strain evidence="2">CBS 473.64</strain>
    </source>
</reference>
<dbReference type="AlphaFoldDB" id="A0A6A6SGV0"/>
<dbReference type="Proteomes" id="UP000799753">
    <property type="component" value="Unassembled WGS sequence"/>
</dbReference>
<evidence type="ECO:0000256" key="1">
    <source>
        <dbReference type="SAM" id="MobiDB-lite"/>
    </source>
</evidence>
<sequence length="200" mass="21583">MCFKNYTQHPGCGHYGETYHNHYTPCLTVFATLSASRGPSSPPLSPPAEFSVPSASTKQKRFFSMSNMLQRSNTSASSSSRRTVSGPEARTSTSSFVPDGLANDVGIPDHELITAASACPGLRIRTQVSKGPGGRVCKECAQWLEYMRSMLDGYDKGRGVRGTPAFNMFLEHTRESRAMMDMLGLLPTPGPAEGTVLGGR</sequence>
<feature type="region of interest" description="Disordered" evidence="1">
    <location>
        <begin position="68"/>
        <end position="100"/>
    </location>
</feature>
<proteinExistence type="predicted"/>
<organism evidence="2 3">
    <name type="scientific">Massarina eburnea CBS 473.64</name>
    <dbReference type="NCBI Taxonomy" id="1395130"/>
    <lineage>
        <taxon>Eukaryota</taxon>
        <taxon>Fungi</taxon>
        <taxon>Dikarya</taxon>
        <taxon>Ascomycota</taxon>
        <taxon>Pezizomycotina</taxon>
        <taxon>Dothideomycetes</taxon>
        <taxon>Pleosporomycetidae</taxon>
        <taxon>Pleosporales</taxon>
        <taxon>Massarineae</taxon>
        <taxon>Massarinaceae</taxon>
        <taxon>Massarina</taxon>
    </lineage>
</organism>
<dbReference type="EMBL" id="MU006777">
    <property type="protein sequence ID" value="KAF2645913.1"/>
    <property type="molecule type" value="Genomic_DNA"/>
</dbReference>
<protein>
    <submittedName>
        <fullName evidence="2">Uncharacterized protein</fullName>
    </submittedName>
</protein>